<dbReference type="EMBL" id="SRLO01000171">
    <property type="protein sequence ID" value="TNN69780.1"/>
    <property type="molecule type" value="Genomic_DNA"/>
</dbReference>
<comment type="caution">
    <text evidence="1">The sequence shown here is derived from an EMBL/GenBank/DDBJ whole genome shotgun (WGS) entry which is preliminary data.</text>
</comment>
<proteinExistence type="predicted"/>
<gene>
    <name evidence="1" type="ORF">EYF80_020012</name>
</gene>
<organism evidence="1 2">
    <name type="scientific">Liparis tanakae</name>
    <name type="common">Tanaka's snailfish</name>
    <dbReference type="NCBI Taxonomy" id="230148"/>
    <lineage>
        <taxon>Eukaryota</taxon>
        <taxon>Metazoa</taxon>
        <taxon>Chordata</taxon>
        <taxon>Craniata</taxon>
        <taxon>Vertebrata</taxon>
        <taxon>Euteleostomi</taxon>
        <taxon>Actinopterygii</taxon>
        <taxon>Neopterygii</taxon>
        <taxon>Teleostei</taxon>
        <taxon>Neoteleostei</taxon>
        <taxon>Acanthomorphata</taxon>
        <taxon>Eupercaria</taxon>
        <taxon>Perciformes</taxon>
        <taxon>Cottioidei</taxon>
        <taxon>Cottales</taxon>
        <taxon>Liparidae</taxon>
        <taxon>Liparis</taxon>
    </lineage>
</organism>
<dbReference type="AlphaFoldDB" id="A0A4Z2HW03"/>
<keyword evidence="2" id="KW-1185">Reference proteome</keyword>
<evidence type="ECO:0000313" key="1">
    <source>
        <dbReference type="EMBL" id="TNN69780.1"/>
    </source>
</evidence>
<evidence type="ECO:0000313" key="2">
    <source>
        <dbReference type="Proteomes" id="UP000314294"/>
    </source>
</evidence>
<sequence length="97" mass="10847">MCLNLERDIKGNPADFSGVCRPLQEHTTMNTTVCQEGGSKCCHATKNICCPSEHRSLLMLQGNPMQLRLPNAWKSLLCKASAHDMLSECDRRSEVRV</sequence>
<name>A0A4Z2HW03_9TELE</name>
<protein>
    <submittedName>
        <fullName evidence="1">Uncharacterized protein</fullName>
    </submittedName>
</protein>
<dbReference type="Proteomes" id="UP000314294">
    <property type="component" value="Unassembled WGS sequence"/>
</dbReference>
<accession>A0A4Z2HW03</accession>
<reference evidence="1 2" key="1">
    <citation type="submission" date="2019-03" db="EMBL/GenBank/DDBJ databases">
        <title>First draft genome of Liparis tanakae, snailfish: a comprehensive survey of snailfish specific genes.</title>
        <authorList>
            <person name="Kim W."/>
            <person name="Song I."/>
            <person name="Jeong J.-H."/>
            <person name="Kim D."/>
            <person name="Kim S."/>
            <person name="Ryu S."/>
            <person name="Song J.Y."/>
            <person name="Lee S.K."/>
        </authorList>
    </citation>
    <scope>NUCLEOTIDE SEQUENCE [LARGE SCALE GENOMIC DNA]</scope>
    <source>
        <tissue evidence="1">Muscle</tissue>
    </source>
</reference>